<evidence type="ECO:0000313" key="3">
    <source>
        <dbReference type="EMBL" id="KNC99486.1"/>
    </source>
</evidence>
<dbReference type="Gene3D" id="3.40.50.1110">
    <property type="entry name" value="SGNH hydrolase"/>
    <property type="match status" value="1"/>
</dbReference>
<protein>
    <recommendedName>
        <fullName evidence="2">SGNH hydrolase-type esterase domain-containing protein</fullName>
    </recommendedName>
</protein>
<dbReference type="InParanoid" id="A0A0L0HEN4"/>
<dbReference type="STRING" id="645134.A0A0L0HEN4"/>
<evidence type="ECO:0000313" key="4">
    <source>
        <dbReference type="Proteomes" id="UP000053201"/>
    </source>
</evidence>
<dbReference type="EMBL" id="KQ257457">
    <property type="protein sequence ID" value="KNC99486.1"/>
    <property type="molecule type" value="Genomic_DNA"/>
</dbReference>
<dbReference type="PANTHER" id="PTHR14209">
    <property type="entry name" value="ISOAMYL ACETATE-HYDROLYZING ESTERASE 1"/>
    <property type="match status" value="1"/>
</dbReference>
<feature type="domain" description="SGNH hydrolase-type esterase" evidence="2">
    <location>
        <begin position="212"/>
        <end position="380"/>
    </location>
</feature>
<dbReference type="Proteomes" id="UP000053201">
    <property type="component" value="Unassembled WGS sequence"/>
</dbReference>
<keyword evidence="1" id="KW-1133">Transmembrane helix</keyword>
<dbReference type="AlphaFoldDB" id="A0A0L0HEN4"/>
<dbReference type="GeneID" id="27688309"/>
<dbReference type="eggNOG" id="KOG3035">
    <property type="taxonomic scope" value="Eukaryota"/>
</dbReference>
<dbReference type="InterPro" id="IPR036514">
    <property type="entry name" value="SGNH_hydro_sf"/>
</dbReference>
<dbReference type="PANTHER" id="PTHR14209:SF19">
    <property type="entry name" value="ISOAMYL ACETATE-HYDROLYZING ESTERASE 1 HOMOLOG"/>
    <property type="match status" value="1"/>
</dbReference>
<gene>
    <name evidence="3" type="ORF">SPPG_04882</name>
</gene>
<reference evidence="3 4" key="1">
    <citation type="submission" date="2009-08" db="EMBL/GenBank/DDBJ databases">
        <title>The Genome Sequence of Spizellomyces punctatus strain DAOM BR117.</title>
        <authorList>
            <consortium name="The Broad Institute Genome Sequencing Platform"/>
            <person name="Russ C."/>
            <person name="Cuomo C."/>
            <person name="Shea T."/>
            <person name="Young S.K."/>
            <person name="Zeng Q."/>
            <person name="Koehrsen M."/>
            <person name="Haas B."/>
            <person name="Borodovsky M."/>
            <person name="Guigo R."/>
            <person name="Alvarado L."/>
            <person name="Berlin A."/>
            <person name="Bochicchio J."/>
            <person name="Borenstein D."/>
            <person name="Chapman S."/>
            <person name="Chen Z."/>
            <person name="Engels R."/>
            <person name="Freedman E."/>
            <person name="Gellesch M."/>
            <person name="Goldberg J."/>
            <person name="Griggs A."/>
            <person name="Gujja S."/>
            <person name="Heiman D."/>
            <person name="Hepburn T."/>
            <person name="Howarth C."/>
            <person name="Jen D."/>
            <person name="Larson L."/>
            <person name="Lewis B."/>
            <person name="Mehta T."/>
            <person name="Park D."/>
            <person name="Pearson M."/>
            <person name="Roberts A."/>
            <person name="Saif S."/>
            <person name="Shenoy N."/>
            <person name="Sisk P."/>
            <person name="Stolte C."/>
            <person name="Sykes S."/>
            <person name="Thomson T."/>
            <person name="Walk T."/>
            <person name="White J."/>
            <person name="Yandava C."/>
            <person name="Burger G."/>
            <person name="Gray M.W."/>
            <person name="Holland P.W.H."/>
            <person name="King N."/>
            <person name="Lang F.B.F."/>
            <person name="Roger A.J."/>
            <person name="Ruiz-Trillo I."/>
            <person name="Lander E."/>
            <person name="Nusbaum C."/>
        </authorList>
    </citation>
    <scope>NUCLEOTIDE SEQUENCE [LARGE SCALE GENOMIC DNA]</scope>
    <source>
        <strain evidence="3 4">DAOM BR117</strain>
    </source>
</reference>
<sequence length="400" mass="44166">MDSPRFRMPLLGSSNELEEGCEERHDNEGHKESRVKTACKIRPLRVIGFALLFPLAIFLVCLSLISGVHTVGFCVDGMGDDRCDPVCDNSSGHTFYGQSTDPIVSTISFNRTSSPGQGKCCCEARLNRNTFLRSQGPDVLYSVLQITGGDRLWTTSETEYIRSRVNAWDYGNLLAPLTCTPGASIAQAMQCVRNGNTFPPSEKFKEGSIALVGDSITRYGDSEENMGWAMQLRSCYKGRYEVVNKGNPGWTTDDYLSLLEPVLKQFPSPTLITLMLGTNDAFKLSLSAYKNNLLKMMQIANSIHPGTRLLLITPPPPGSDPDTIHETMNDFRNAMLELSIATGTPVLDTWKVFLGPDARYDGSVMSKYLADGVHLNKDGNVALYEGLTAFLKEHWPEINP</sequence>
<dbReference type="Pfam" id="PF13472">
    <property type="entry name" value="Lipase_GDSL_2"/>
    <property type="match status" value="1"/>
</dbReference>
<keyword evidence="1" id="KW-0812">Transmembrane</keyword>
<dbReference type="OrthoDB" id="671439at2759"/>
<dbReference type="VEuPathDB" id="FungiDB:SPPG_04882"/>
<keyword evidence="4" id="KW-1185">Reference proteome</keyword>
<feature type="transmembrane region" description="Helical" evidence="1">
    <location>
        <begin position="44"/>
        <end position="65"/>
    </location>
</feature>
<dbReference type="InterPro" id="IPR013830">
    <property type="entry name" value="SGNH_hydro"/>
</dbReference>
<evidence type="ECO:0000259" key="2">
    <source>
        <dbReference type="Pfam" id="PF13472"/>
    </source>
</evidence>
<keyword evidence="1" id="KW-0472">Membrane</keyword>
<name>A0A0L0HEN4_SPIPD</name>
<dbReference type="SUPFAM" id="SSF52266">
    <property type="entry name" value="SGNH hydrolase"/>
    <property type="match status" value="1"/>
</dbReference>
<evidence type="ECO:0000256" key="1">
    <source>
        <dbReference type="SAM" id="Phobius"/>
    </source>
</evidence>
<organism evidence="3 4">
    <name type="scientific">Spizellomyces punctatus (strain DAOM BR117)</name>
    <dbReference type="NCBI Taxonomy" id="645134"/>
    <lineage>
        <taxon>Eukaryota</taxon>
        <taxon>Fungi</taxon>
        <taxon>Fungi incertae sedis</taxon>
        <taxon>Chytridiomycota</taxon>
        <taxon>Chytridiomycota incertae sedis</taxon>
        <taxon>Chytridiomycetes</taxon>
        <taxon>Spizellomycetales</taxon>
        <taxon>Spizellomycetaceae</taxon>
        <taxon>Spizellomyces</taxon>
    </lineage>
</organism>
<proteinExistence type="predicted"/>
<accession>A0A0L0HEN4</accession>
<dbReference type="RefSeq" id="XP_016607526.1">
    <property type="nucleotide sequence ID" value="XM_016753121.1"/>
</dbReference>
<dbReference type="InterPro" id="IPR045136">
    <property type="entry name" value="Iah1-like"/>
</dbReference>